<keyword evidence="2" id="KW-1185">Reference proteome</keyword>
<proteinExistence type="predicted"/>
<name>A0A249PPJ4_9HYPH</name>
<gene>
    <name evidence="1" type="ORF">SJ05684_a38950</name>
</gene>
<reference evidence="1 2" key="1">
    <citation type="submission" date="2017-08" db="EMBL/GenBank/DDBJ databases">
        <title>Multipartite genome sequences of Sinorhizobium species nodulating soybeans.</title>
        <authorList>
            <person name="Tian C.F."/>
        </authorList>
    </citation>
    <scope>NUCLEOTIDE SEQUENCE [LARGE SCALE GENOMIC DNA]</scope>
    <source>
        <strain evidence="1 2">CCBAU 05684</strain>
        <plasmid evidence="2">psj05684a</plasmid>
    </source>
</reference>
<sequence length="94" mass="10435">MLARFGDIFVQQGLHAVGAEAATVHIRKESRCASLPWFLEPTPEGLLCNLGERRTSLFAALADALHMRALAQHYRVSVKIDDLGDPQPRLRGQQ</sequence>
<keyword evidence="1" id="KW-0614">Plasmid</keyword>
<dbReference type="KEGG" id="esj:SJ05684_a38950"/>
<accession>A0A249PPJ4</accession>
<dbReference type="Proteomes" id="UP000217211">
    <property type="component" value="Plasmid pSJ05684a"/>
</dbReference>
<organism evidence="1 2">
    <name type="scientific">Sinorhizobium sojae CCBAU 05684</name>
    <dbReference type="NCBI Taxonomy" id="716928"/>
    <lineage>
        <taxon>Bacteria</taxon>
        <taxon>Pseudomonadati</taxon>
        <taxon>Pseudomonadota</taxon>
        <taxon>Alphaproteobacteria</taxon>
        <taxon>Hyphomicrobiales</taxon>
        <taxon>Rhizobiaceae</taxon>
        <taxon>Sinorhizobium/Ensifer group</taxon>
        <taxon>Sinorhizobium</taxon>
    </lineage>
</organism>
<evidence type="ECO:0000313" key="2">
    <source>
        <dbReference type="Proteomes" id="UP000217211"/>
    </source>
</evidence>
<dbReference type="AlphaFoldDB" id="A0A249PPJ4"/>
<dbReference type="EMBL" id="CP023069">
    <property type="protein sequence ID" value="ASY67209.1"/>
    <property type="molecule type" value="Genomic_DNA"/>
</dbReference>
<evidence type="ECO:0000313" key="1">
    <source>
        <dbReference type="EMBL" id="ASY67209.1"/>
    </source>
</evidence>
<protein>
    <submittedName>
        <fullName evidence="1">Uncharacterized protein</fullName>
    </submittedName>
</protein>
<geneLocation type="plasmid" evidence="2">
    <name>psj05684a</name>
</geneLocation>